<dbReference type="PANTHER" id="PTHR47649:SF1">
    <property type="entry name" value="RIBONUCLEASE D"/>
    <property type="match status" value="1"/>
</dbReference>
<dbReference type="GO" id="GO:0000166">
    <property type="term" value="F:nucleotide binding"/>
    <property type="evidence" value="ECO:0007669"/>
    <property type="project" value="InterPro"/>
</dbReference>
<keyword evidence="2" id="KW-0540">Nuclease</keyword>
<name>A0A372MJX8_9SPIR</name>
<dbReference type="SUPFAM" id="SSF53098">
    <property type="entry name" value="Ribonuclease H-like"/>
    <property type="match status" value="1"/>
</dbReference>
<dbReference type="GO" id="GO:0003676">
    <property type="term" value="F:nucleic acid binding"/>
    <property type="evidence" value="ECO:0007669"/>
    <property type="project" value="InterPro"/>
</dbReference>
<evidence type="ECO:0000313" key="3">
    <source>
        <dbReference type="Proteomes" id="UP000264002"/>
    </source>
</evidence>
<proteinExistence type="predicted"/>
<protein>
    <submittedName>
        <fullName evidence="2">3'-5' exonuclease</fullName>
    </submittedName>
</protein>
<dbReference type="Proteomes" id="UP000264002">
    <property type="component" value="Unassembled WGS sequence"/>
</dbReference>
<dbReference type="InterPro" id="IPR044876">
    <property type="entry name" value="HRDC_dom_sf"/>
</dbReference>
<reference evidence="3" key="1">
    <citation type="submission" date="2018-08" db="EMBL/GenBank/DDBJ databases">
        <authorList>
            <person name="Grouzdev D.S."/>
            <person name="Krutkina M.S."/>
        </authorList>
    </citation>
    <scope>NUCLEOTIDE SEQUENCE [LARGE SCALE GENOMIC DNA]</scope>
    <source>
        <strain evidence="3">4-11</strain>
    </source>
</reference>
<dbReference type="Gene3D" id="3.30.420.10">
    <property type="entry name" value="Ribonuclease H-like superfamily/Ribonuclease H"/>
    <property type="match status" value="1"/>
</dbReference>
<dbReference type="SUPFAM" id="SSF47819">
    <property type="entry name" value="HRDC-like"/>
    <property type="match status" value="1"/>
</dbReference>
<dbReference type="InterPro" id="IPR002121">
    <property type="entry name" value="HRDC_dom"/>
</dbReference>
<dbReference type="AlphaFoldDB" id="A0A372MJX8"/>
<dbReference type="SMART" id="SM00474">
    <property type="entry name" value="35EXOc"/>
    <property type="match status" value="1"/>
</dbReference>
<sequence length="295" mass="33513">MLNYTIVDSDSALAELRTSWRDRGLVSVAMDFEGEFNLHIYGEHLCLIQLFDGNSYYMVDPFTISKESLKEFLEDASLEKVMFDCASDSALVRKQYGIIMEGVYDIRVPALALGYTGNLSGLVERYLPEIPKQPMSNKKKNQMTNWLKRPLRPEQIQYALSDVEHLFALKEILIAAIAEKGLQAKVAEQMQVVGKSKGPDKPGWAKFSSWKYLSKDEKVFLKHFFLARDGLARKYNVPAVRILEKPLLLQMAKNVPASDIDFHIYCGKCAPRKLDELVETLKKAKQDALIELGRA</sequence>
<dbReference type="EMBL" id="QUWK01000003">
    <property type="protein sequence ID" value="RFU95626.1"/>
    <property type="molecule type" value="Genomic_DNA"/>
</dbReference>
<reference evidence="2 3" key="2">
    <citation type="submission" date="2018-09" db="EMBL/GenBank/DDBJ databases">
        <title>Genome of Sphaerochaeta halotolerans strain 4-11.</title>
        <authorList>
            <person name="Nazina T.N."/>
            <person name="Sokolova D.S."/>
        </authorList>
    </citation>
    <scope>NUCLEOTIDE SEQUENCE [LARGE SCALE GENOMIC DNA]</scope>
    <source>
        <strain evidence="2 3">4-11</strain>
    </source>
</reference>
<dbReference type="InterPro" id="IPR002562">
    <property type="entry name" value="3'-5'_exonuclease_dom"/>
</dbReference>
<dbReference type="PANTHER" id="PTHR47649">
    <property type="entry name" value="RIBONUCLEASE D"/>
    <property type="match status" value="1"/>
</dbReference>
<accession>A0A372MJX8</accession>
<dbReference type="Pfam" id="PF01612">
    <property type="entry name" value="DNA_pol_A_exo1"/>
    <property type="match status" value="1"/>
</dbReference>
<gene>
    <name evidence="2" type="ORF">DYP60_03895</name>
</gene>
<dbReference type="GO" id="GO:0008408">
    <property type="term" value="F:3'-5' exonuclease activity"/>
    <property type="evidence" value="ECO:0007669"/>
    <property type="project" value="InterPro"/>
</dbReference>
<dbReference type="InterPro" id="IPR012337">
    <property type="entry name" value="RNaseH-like_sf"/>
</dbReference>
<dbReference type="InterPro" id="IPR036397">
    <property type="entry name" value="RNaseH_sf"/>
</dbReference>
<keyword evidence="2" id="KW-0269">Exonuclease</keyword>
<keyword evidence="3" id="KW-1185">Reference proteome</keyword>
<dbReference type="RefSeq" id="WP_117329574.1">
    <property type="nucleotide sequence ID" value="NZ_QUWK01000003.1"/>
</dbReference>
<dbReference type="OrthoDB" id="144122at2"/>
<organism evidence="2 3">
    <name type="scientific">Sphaerochaeta halotolerans</name>
    <dbReference type="NCBI Taxonomy" id="2293840"/>
    <lineage>
        <taxon>Bacteria</taxon>
        <taxon>Pseudomonadati</taxon>
        <taxon>Spirochaetota</taxon>
        <taxon>Spirochaetia</taxon>
        <taxon>Spirochaetales</taxon>
        <taxon>Sphaerochaetaceae</taxon>
        <taxon>Sphaerochaeta</taxon>
    </lineage>
</organism>
<evidence type="ECO:0000313" key="2">
    <source>
        <dbReference type="EMBL" id="RFU95626.1"/>
    </source>
</evidence>
<dbReference type="PROSITE" id="PS50967">
    <property type="entry name" value="HRDC"/>
    <property type="match status" value="1"/>
</dbReference>
<dbReference type="Gene3D" id="1.10.150.80">
    <property type="entry name" value="HRDC domain"/>
    <property type="match status" value="1"/>
</dbReference>
<evidence type="ECO:0000259" key="1">
    <source>
        <dbReference type="PROSITE" id="PS50967"/>
    </source>
</evidence>
<keyword evidence="2" id="KW-0378">Hydrolase</keyword>
<comment type="caution">
    <text evidence="2">The sequence shown here is derived from an EMBL/GenBank/DDBJ whole genome shotgun (WGS) entry which is preliminary data.</text>
</comment>
<dbReference type="GO" id="GO:0006139">
    <property type="term" value="P:nucleobase-containing compound metabolic process"/>
    <property type="evidence" value="ECO:0007669"/>
    <property type="project" value="InterPro"/>
</dbReference>
<dbReference type="InterPro" id="IPR010997">
    <property type="entry name" value="HRDC-like_sf"/>
</dbReference>
<dbReference type="InterPro" id="IPR051086">
    <property type="entry name" value="RNase_D-like"/>
</dbReference>
<feature type="domain" description="HRDC" evidence="1">
    <location>
        <begin position="214"/>
        <end position="295"/>
    </location>
</feature>